<dbReference type="OrthoDB" id="10065209at2759"/>
<organism evidence="3 4">
    <name type="scientific">Owenia fusiformis</name>
    <name type="common">Polychaete worm</name>
    <dbReference type="NCBI Taxonomy" id="6347"/>
    <lineage>
        <taxon>Eukaryota</taxon>
        <taxon>Metazoa</taxon>
        <taxon>Spiralia</taxon>
        <taxon>Lophotrochozoa</taxon>
        <taxon>Annelida</taxon>
        <taxon>Polychaeta</taxon>
        <taxon>Sedentaria</taxon>
        <taxon>Canalipalpata</taxon>
        <taxon>Sabellida</taxon>
        <taxon>Oweniida</taxon>
        <taxon>Oweniidae</taxon>
        <taxon>Owenia</taxon>
    </lineage>
</organism>
<feature type="region of interest" description="Disordered" evidence="2">
    <location>
        <begin position="339"/>
        <end position="366"/>
    </location>
</feature>
<reference evidence="3" key="1">
    <citation type="submission" date="2022-03" db="EMBL/GenBank/DDBJ databases">
        <authorList>
            <person name="Martin C."/>
        </authorList>
    </citation>
    <scope>NUCLEOTIDE SEQUENCE</scope>
</reference>
<accession>A0A8S4PSX8</accession>
<dbReference type="Proteomes" id="UP000749559">
    <property type="component" value="Unassembled WGS sequence"/>
</dbReference>
<dbReference type="AlphaFoldDB" id="A0A8S4PSX8"/>
<feature type="region of interest" description="Disordered" evidence="2">
    <location>
        <begin position="409"/>
        <end position="452"/>
    </location>
</feature>
<evidence type="ECO:0000313" key="3">
    <source>
        <dbReference type="EMBL" id="CAH1797276.1"/>
    </source>
</evidence>
<evidence type="ECO:0000256" key="1">
    <source>
        <dbReference type="SAM" id="Coils"/>
    </source>
</evidence>
<comment type="caution">
    <text evidence="3">The sequence shown here is derived from an EMBL/GenBank/DDBJ whole genome shotgun (WGS) entry which is preliminary data.</text>
</comment>
<keyword evidence="4" id="KW-1185">Reference proteome</keyword>
<sequence>MATGYSDEIPETRERHVNYHETSMQADDLIEKMSTLTTQPPLKFTDELQMNRPSRITKRPTIADRHLREQLLELEKQLRDKDQEYKQMEEHYRSMLLQKQEKSLAQDNHEVSFDLTQEARTSTPKAPHQEVYRKEPKISKFSGKADQDVNEWIDDAKRAIKKVRKEDIYDYIMMNLEGMPKKEVRHLGDNAYPEEIFTTLKRVYGGHQTKHTALQEFLNTKQQSTEDIKSYSQRLMTQQEQLQNTNDDFLGMEDTSKLMKTQFASGVSSEMMRLMLHNKLKERPNITFTALREEAFMIEERIKMRPITETKQEPIKTSSPESKAIEDLIQKQVQKEVQSAFTSATSDNQRNFPNRRGRGAYHNSYHSRNHWDNYQLDQNENHNFYNPQTRRGRGYSNTYANRNYFYRDRESGYPRGIGSPNTDYQNNDGRANQWGNRNSYRDAHNPPTEPKN</sequence>
<proteinExistence type="predicted"/>
<protein>
    <submittedName>
        <fullName evidence="3">Uncharacterized protein</fullName>
    </submittedName>
</protein>
<feature type="coiled-coil region" evidence="1">
    <location>
        <begin position="214"/>
        <end position="248"/>
    </location>
</feature>
<gene>
    <name evidence="3" type="ORF">OFUS_LOCUS21596</name>
</gene>
<feature type="coiled-coil region" evidence="1">
    <location>
        <begin position="64"/>
        <end position="91"/>
    </location>
</feature>
<feature type="compositionally biased region" description="Basic and acidic residues" evidence="2">
    <location>
        <begin position="439"/>
        <end position="452"/>
    </location>
</feature>
<evidence type="ECO:0000313" key="4">
    <source>
        <dbReference type="Proteomes" id="UP000749559"/>
    </source>
</evidence>
<feature type="compositionally biased region" description="Polar residues" evidence="2">
    <location>
        <begin position="339"/>
        <end position="352"/>
    </location>
</feature>
<name>A0A8S4PSX8_OWEFU</name>
<evidence type="ECO:0000256" key="2">
    <source>
        <dbReference type="SAM" id="MobiDB-lite"/>
    </source>
</evidence>
<feature type="compositionally biased region" description="Polar residues" evidence="2">
    <location>
        <begin position="419"/>
        <end position="438"/>
    </location>
</feature>
<dbReference type="EMBL" id="CAIIXF020000010">
    <property type="protein sequence ID" value="CAH1797276.1"/>
    <property type="molecule type" value="Genomic_DNA"/>
</dbReference>
<keyword evidence="1" id="KW-0175">Coiled coil</keyword>